<dbReference type="AlphaFoldDB" id="A0A172WQ50"/>
<gene>
    <name evidence="3" type="ORF">PS273GM_09745</name>
</gene>
<feature type="domain" description="MobA/VirD2-like nuclease" evidence="2">
    <location>
        <begin position="28"/>
        <end position="147"/>
    </location>
</feature>
<dbReference type="Proteomes" id="UP000077787">
    <property type="component" value="Chromosome"/>
</dbReference>
<evidence type="ECO:0000313" key="4">
    <source>
        <dbReference type="Proteomes" id="UP000077787"/>
    </source>
</evidence>
<evidence type="ECO:0000313" key="3">
    <source>
        <dbReference type="EMBL" id="ANF25409.1"/>
    </source>
</evidence>
<feature type="compositionally biased region" description="Basic residues" evidence="1">
    <location>
        <begin position="448"/>
        <end position="457"/>
    </location>
</feature>
<dbReference type="RefSeq" id="WP_064481322.1">
    <property type="nucleotide sequence ID" value="NZ_CP015641.1"/>
</dbReference>
<reference evidence="3 4" key="1">
    <citation type="submission" date="2016-05" db="EMBL/GenBank/DDBJ databases">
        <title>Genome sequence of Pseudomonas stutzeri 273 and identification of the exopolysaccharide biosynthesis locus.</title>
        <authorList>
            <person name="Wu S."/>
            <person name="Sun C."/>
        </authorList>
    </citation>
    <scope>NUCLEOTIDE SEQUENCE [LARGE SCALE GENOMIC DNA]</scope>
    <source>
        <strain evidence="3 4">273</strain>
    </source>
</reference>
<sequence length="457" mass="52502">MIREKISTLKNKADTQNTLAYTINKAALVASNRCQFGTNQEFIEFLSKKFDKACKGKQENVSFHEILSFHTSDNITPEKAIEIAKELYGDTIGLNREHSFAVHTDTDELHIHFIWAPRDFNNKVYYQPNDYRVIEKKLTELEIKHNLYQVENRKALMPDLETQPRKSKKEQALEQRGVKTIKQQFKEDIAVALEKGITTTGFFAHLHNSGYQIIPNGKTAYSISKDGSTFKASQLNVSYASLVKQLNEQHDFADLLEHYKNKEKPKEAEAFIATARKVDFLTKSKYQTTLVKHFSPILGDDKVEYFYKKSSNTKAFDYYKDPSKVSFNDLSNQSIRAGLQRLTQDIKEPGALHCSGPEHAKKRMWLEFKMMNLEAKGFTLSGYEPSPADLKELEQRKADYAAIDKKWKKSPEAPEAPIQPVPVIPEPTPPEEPETPQNVPQPQPEPPKRRRRNMYCP</sequence>
<proteinExistence type="predicted"/>
<feature type="region of interest" description="Disordered" evidence="1">
    <location>
        <begin position="404"/>
        <end position="457"/>
    </location>
</feature>
<evidence type="ECO:0000256" key="1">
    <source>
        <dbReference type="SAM" id="MobiDB-lite"/>
    </source>
</evidence>
<organism evidence="3 4">
    <name type="scientific">Stutzerimonas stutzeri</name>
    <name type="common">Pseudomonas stutzeri</name>
    <dbReference type="NCBI Taxonomy" id="316"/>
    <lineage>
        <taxon>Bacteria</taxon>
        <taxon>Pseudomonadati</taxon>
        <taxon>Pseudomonadota</taxon>
        <taxon>Gammaproteobacteria</taxon>
        <taxon>Pseudomonadales</taxon>
        <taxon>Pseudomonadaceae</taxon>
        <taxon>Stutzerimonas</taxon>
    </lineage>
</organism>
<protein>
    <recommendedName>
        <fullName evidence="2">MobA/VirD2-like nuclease domain-containing protein</fullName>
    </recommendedName>
</protein>
<feature type="compositionally biased region" description="Pro residues" evidence="1">
    <location>
        <begin position="417"/>
        <end position="428"/>
    </location>
</feature>
<name>A0A172WQ50_STUST</name>
<dbReference type="EMBL" id="CP015641">
    <property type="protein sequence ID" value="ANF25409.1"/>
    <property type="molecule type" value="Genomic_DNA"/>
</dbReference>
<dbReference type="OrthoDB" id="6743424at2"/>
<evidence type="ECO:0000259" key="2">
    <source>
        <dbReference type="Pfam" id="PF03432"/>
    </source>
</evidence>
<dbReference type="Pfam" id="PF03432">
    <property type="entry name" value="Relaxase"/>
    <property type="match status" value="1"/>
</dbReference>
<accession>A0A172WQ50</accession>
<dbReference type="InterPro" id="IPR005094">
    <property type="entry name" value="Endonuclease_MobA/VirD2"/>
</dbReference>